<organism evidence="2 3">
    <name type="scientific">Oryzias sinensis</name>
    <name type="common">Chinese medaka</name>
    <dbReference type="NCBI Taxonomy" id="183150"/>
    <lineage>
        <taxon>Eukaryota</taxon>
        <taxon>Metazoa</taxon>
        <taxon>Chordata</taxon>
        <taxon>Craniata</taxon>
        <taxon>Vertebrata</taxon>
        <taxon>Euteleostomi</taxon>
        <taxon>Actinopterygii</taxon>
        <taxon>Neopterygii</taxon>
        <taxon>Teleostei</taxon>
        <taxon>Neoteleostei</taxon>
        <taxon>Acanthomorphata</taxon>
        <taxon>Ovalentaria</taxon>
        <taxon>Atherinomorphae</taxon>
        <taxon>Beloniformes</taxon>
        <taxon>Adrianichthyidae</taxon>
        <taxon>Oryziinae</taxon>
        <taxon>Oryzias</taxon>
    </lineage>
</organism>
<keyword evidence="3" id="KW-1185">Reference proteome</keyword>
<dbReference type="AlphaFoldDB" id="A0A8C7XDF9"/>
<protein>
    <submittedName>
        <fullName evidence="2">Uncharacterized protein</fullName>
    </submittedName>
</protein>
<evidence type="ECO:0000313" key="2">
    <source>
        <dbReference type="Ensembl" id="ENSOSIP00000011645.1"/>
    </source>
</evidence>
<dbReference type="Ensembl" id="ENSOSIT00000012356.1">
    <property type="protein sequence ID" value="ENSOSIP00000011645.1"/>
    <property type="gene ID" value="ENSOSIG00000006929.1"/>
</dbReference>
<sequence length="68" mass="6891">TVSSESDQTRRKKAGAVSGLGPVGLVQAGVEKHPGPVQQTGPPFLPASQLLRPSGGAHVDPVQLLAGR</sequence>
<feature type="region of interest" description="Disordered" evidence="1">
    <location>
        <begin position="1"/>
        <end position="42"/>
    </location>
</feature>
<reference evidence="2" key="2">
    <citation type="submission" date="2025-09" db="UniProtKB">
        <authorList>
            <consortium name="Ensembl"/>
        </authorList>
    </citation>
    <scope>IDENTIFICATION</scope>
</reference>
<dbReference type="Proteomes" id="UP000694383">
    <property type="component" value="Unplaced"/>
</dbReference>
<proteinExistence type="predicted"/>
<evidence type="ECO:0000256" key="1">
    <source>
        <dbReference type="SAM" id="MobiDB-lite"/>
    </source>
</evidence>
<evidence type="ECO:0000313" key="3">
    <source>
        <dbReference type="Proteomes" id="UP000694383"/>
    </source>
</evidence>
<accession>A0A8C7XDF9</accession>
<reference evidence="2" key="1">
    <citation type="submission" date="2025-08" db="UniProtKB">
        <authorList>
            <consortium name="Ensembl"/>
        </authorList>
    </citation>
    <scope>IDENTIFICATION</scope>
</reference>
<name>A0A8C7XDF9_9TELE</name>